<organism evidence="1 2">
    <name type="scientific">Hephaestia caeni</name>
    <dbReference type="NCBI Taxonomy" id="645617"/>
    <lineage>
        <taxon>Bacteria</taxon>
        <taxon>Pseudomonadati</taxon>
        <taxon>Pseudomonadota</taxon>
        <taxon>Alphaproteobacteria</taxon>
        <taxon>Sphingomonadales</taxon>
        <taxon>Sphingomonadaceae</taxon>
        <taxon>Hephaestia</taxon>
    </lineage>
</organism>
<evidence type="ECO:0000313" key="2">
    <source>
        <dbReference type="Proteomes" id="UP000266568"/>
    </source>
</evidence>
<dbReference type="RefSeq" id="WP_004211518.1">
    <property type="nucleotide sequence ID" value="NZ_QXDC01000002.1"/>
</dbReference>
<protein>
    <submittedName>
        <fullName evidence="1">Uncharacterized protein</fullName>
    </submittedName>
</protein>
<proteinExistence type="predicted"/>
<comment type="caution">
    <text evidence="1">The sequence shown here is derived from an EMBL/GenBank/DDBJ whole genome shotgun (WGS) entry which is preliminary data.</text>
</comment>
<dbReference type="AlphaFoldDB" id="A0A397PAC1"/>
<dbReference type="Proteomes" id="UP000266568">
    <property type="component" value="Unassembled WGS sequence"/>
</dbReference>
<dbReference type="OrthoDB" id="7510261at2"/>
<name>A0A397PAC1_9SPHN</name>
<sequence length="131" mass="14321">MIDDFLAGFDFNLPLIDAVNDPDLPDVRSEIAALALGEGLDSGYYETQELAETFLEAAREANAGISDPNSPARERLAEVLDRDAPYQRRLFDAVSLLPLADAASHLVWLAGVMQGRADMYRPVVGARQSTR</sequence>
<gene>
    <name evidence="1" type="ORF">DFR49_0551</name>
</gene>
<accession>A0A397PAC1</accession>
<evidence type="ECO:0000313" key="1">
    <source>
        <dbReference type="EMBL" id="RIA46022.1"/>
    </source>
</evidence>
<keyword evidence="2" id="KW-1185">Reference proteome</keyword>
<dbReference type="EMBL" id="QXDC01000002">
    <property type="protein sequence ID" value="RIA46022.1"/>
    <property type="molecule type" value="Genomic_DNA"/>
</dbReference>
<reference evidence="1 2" key="1">
    <citation type="submission" date="2018-08" db="EMBL/GenBank/DDBJ databases">
        <title>Genomic Encyclopedia of Type Strains, Phase IV (KMG-IV): sequencing the most valuable type-strain genomes for metagenomic binning, comparative biology and taxonomic classification.</title>
        <authorList>
            <person name="Goeker M."/>
        </authorList>
    </citation>
    <scope>NUCLEOTIDE SEQUENCE [LARGE SCALE GENOMIC DNA]</scope>
    <source>
        <strain evidence="1 2">DSM 25527</strain>
    </source>
</reference>